<dbReference type="InterPro" id="IPR040521">
    <property type="entry name" value="KDZ"/>
</dbReference>
<accession>A0A2K3DEQ2</accession>
<dbReference type="Proteomes" id="UP000006906">
    <property type="component" value="Chromosome 9"/>
</dbReference>
<dbReference type="KEGG" id="cre:CHLRE_09g397364v5"/>
<dbReference type="GeneID" id="5720356"/>
<proteinExistence type="predicted"/>
<evidence type="ECO:0008006" key="4">
    <source>
        <dbReference type="Google" id="ProtNLM"/>
    </source>
</evidence>
<reference evidence="2 3" key="1">
    <citation type="journal article" date="2007" name="Science">
        <title>The Chlamydomonas genome reveals the evolution of key animal and plant functions.</title>
        <authorList>
            <person name="Merchant S.S."/>
            <person name="Prochnik S.E."/>
            <person name="Vallon O."/>
            <person name="Harris E.H."/>
            <person name="Karpowicz S.J."/>
            <person name="Witman G.B."/>
            <person name="Terry A."/>
            <person name="Salamov A."/>
            <person name="Fritz-Laylin L.K."/>
            <person name="Marechal-Drouard L."/>
            <person name="Marshall W.F."/>
            <person name="Qu L.H."/>
            <person name="Nelson D.R."/>
            <person name="Sanderfoot A.A."/>
            <person name="Spalding M.H."/>
            <person name="Kapitonov V.V."/>
            <person name="Ren Q."/>
            <person name="Ferris P."/>
            <person name="Lindquist E."/>
            <person name="Shapiro H."/>
            <person name="Lucas S.M."/>
            <person name="Grimwood J."/>
            <person name="Schmutz J."/>
            <person name="Cardol P."/>
            <person name="Cerutti H."/>
            <person name="Chanfreau G."/>
            <person name="Chen C.L."/>
            <person name="Cognat V."/>
            <person name="Croft M.T."/>
            <person name="Dent R."/>
            <person name="Dutcher S."/>
            <person name="Fernandez E."/>
            <person name="Fukuzawa H."/>
            <person name="Gonzalez-Ballester D."/>
            <person name="Gonzalez-Halphen D."/>
            <person name="Hallmann A."/>
            <person name="Hanikenne M."/>
            <person name="Hippler M."/>
            <person name="Inwood W."/>
            <person name="Jabbari K."/>
            <person name="Kalanon M."/>
            <person name="Kuras R."/>
            <person name="Lefebvre P.A."/>
            <person name="Lemaire S.D."/>
            <person name="Lobanov A.V."/>
            <person name="Lohr M."/>
            <person name="Manuell A."/>
            <person name="Meier I."/>
            <person name="Mets L."/>
            <person name="Mittag M."/>
            <person name="Mittelmeier T."/>
            <person name="Moroney J.V."/>
            <person name="Moseley J."/>
            <person name="Napoli C."/>
            <person name="Nedelcu A.M."/>
            <person name="Niyogi K."/>
            <person name="Novoselov S.V."/>
            <person name="Paulsen I.T."/>
            <person name="Pazour G."/>
            <person name="Purton S."/>
            <person name="Ral J.P."/>
            <person name="Riano-Pachon D.M."/>
            <person name="Riekhof W."/>
            <person name="Rymarquis L."/>
            <person name="Schroda M."/>
            <person name="Stern D."/>
            <person name="Umen J."/>
            <person name="Willows R."/>
            <person name="Wilson N."/>
            <person name="Zimmer S.L."/>
            <person name="Allmer J."/>
            <person name="Balk J."/>
            <person name="Bisova K."/>
            <person name="Chen C.J."/>
            <person name="Elias M."/>
            <person name="Gendler K."/>
            <person name="Hauser C."/>
            <person name="Lamb M.R."/>
            <person name="Ledford H."/>
            <person name="Long J.C."/>
            <person name="Minagawa J."/>
            <person name="Page M.D."/>
            <person name="Pan J."/>
            <person name="Pootakham W."/>
            <person name="Roje S."/>
            <person name="Rose A."/>
            <person name="Stahlberg E."/>
            <person name="Terauchi A.M."/>
            <person name="Yang P."/>
            <person name="Ball S."/>
            <person name="Bowler C."/>
            <person name="Dieckmann C.L."/>
            <person name="Gladyshev V.N."/>
            <person name="Green P."/>
            <person name="Jorgensen R."/>
            <person name="Mayfield S."/>
            <person name="Mueller-Roeber B."/>
            <person name="Rajamani S."/>
            <person name="Sayre R.T."/>
            <person name="Brokstein P."/>
            <person name="Dubchak I."/>
            <person name="Goodstein D."/>
            <person name="Hornick L."/>
            <person name="Huang Y.W."/>
            <person name="Jhaveri J."/>
            <person name="Luo Y."/>
            <person name="Martinez D."/>
            <person name="Ngau W.C."/>
            <person name="Otillar B."/>
            <person name="Poliakov A."/>
            <person name="Porter A."/>
            <person name="Szajkowski L."/>
            <person name="Werner G."/>
            <person name="Zhou K."/>
            <person name="Grigoriev I.V."/>
            <person name="Rokhsar D.S."/>
            <person name="Grossman A.R."/>
        </authorList>
    </citation>
    <scope>NUCLEOTIDE SEQUENCE [LARGE SCALE GENOMIC DNA]</scope>
    <source>
        <strain evidence="3">CC-503</strain>
    </source>
</reference>
<feature type="compositionally biased region" description="Low complexity" evidence="1">
    <location>
        <begin position="396"/>
        <end position="414"/>
    </location>
</feature>
<dbReference type="Pfam" id="PF18758">
    <property type="entry name" value="KDZ"/>
    <property type="match status" value="1"/>
</dbReference>
<evidence type="ECO:0000256" key="1">
    <source>
        <dbReference type="SAM" id="MobiDB-lite"/>
    </source>
</evidence>
<dbReference type="Gramene" id="PNW79004">
    <property type="protein sequence ID" value="PNW79004"/>
    <property type="gene ID" value="CHLRE_09g397364v5"/>
</dbReference>
<sequence>MAEAPAKRHCSAPTGVSLLWRAKELGQLQAGALVFAAWVARSKSRFPEVVYYCSSDVSEEQLGRADHEQLLGALQSLTSQHLLGQLCGLAPEQVAVTRLEEYDTSATSSSAAPTQPADVKRSHKERLQRLLESAGQCSDGPFLAYVLTAGHKVVVKQLVGGGLARATFCSEEWGAAFEDKMYIARTTWPPGAMSMELPAGHLGWYAAFLAYGRGAYVLHPTAESWLLPDAVAEEQPESTGHVWRISSAPVAVQLEQRLGQPPRMTCTCSSFRVVGAAVSRCLHTAYVSSVEWLLEAGPPPPRLVPAARCARSDDGRVLPGDYIWLPGRTLVACTRQTGALRCCHSGCGAACQHVTEARAAFEPHLLPAVAVAAAPAAASSGQIRTPAGAEGDADDTQTQQAGAPAPAAAAAVADEAVEEAVPPPSEVRYPYPPDKATIIAMMTFELSLMQLQGERLAAAGGGGGSGGANGSSGGGAVLKLAPPLPPSGCCACGQPYTERRVATVTTVYGPDTVGPVRAHLFELYSGCSCLACVMAYDGVADGLFRYSRSSFFCLRHMYTYADQLLGSGMNVEAYVSSQRRLAATTLLADAQRPKQFSATLFRRTWQQFEARLDRFHTFKCPICDWRPRVLICDATAITFLVEHYRGTPVTTLAAQLSSGRREHKRSDRCWCPEEKGRSALRGFSSALLGDGKDVYGHRVEGWAGAADSVMLHSSPAALEAVHASLPEADRASGLTVGFVRVVSSAVSSVGGVPGSPARLALARLLDCMGSTAPAVAYMPLLYTAASDACAMVVESQPQHPAVSLALATLADALKDGAPVLSRALTVLSQHASIVPVAAMLPIAVFLRRLSQLAQLCGTGCDGGPSLEATGAASAETDECLLTANCCGLGVVRPRYAMGMDGKSGSADEEGGAASCKHNFCARGPRTGGIFTVFCEHGVCYAFFVLPRAEGRNEMYSWMVSFLPRAPEVVVYDFACSLHEYCLNRAPAFFCGTRFVVDRFHWSNHTGCSHAYNMSLYPDLDGLNSEVAEQVNSQLQPYKSMVSQMRQDNFMSCLRFVLGSKNTERISKIMKHLKHALTL</sequence>
<feature type="region of interest" description="Disordered" evidence="1">
    <location>
        <begin position="382"/>
        <end position="428"/>
    </location>
</feature>
<organism evidence="2 3">
    <name type="scientific">Chlamydomonas reinhardtii</name>
    <name type="common">Chlamydomonas smithii</name>
    <dbReference type="NCBI Taxonomy" id="3055"/>
    <lineage>
        <taxon>Eukaryota</taxon>
        <taxon>Viridiplantae</taxon>
        <taxon>Chlorophyta</taxon>
        <taxon>core chlorophytes</taxon>
        <taxon>Chlorophyceae</taxon>
        <taxon>CS clade</taxon>
        <taxon>Chlamydomonadales</taxon>
        <taxon>Chlamydomonadaceae</taxon>
        <taxon>Chlamydomonas</taxon>
    </lineage>
</organism>
<dbReference type="EMBL" id="CM008970">
    <property type="protein sequence ID" value="PNW79004.1"/>
    <property type="molecule type" value="Genomic_DNA"/>
</dbReference>
<dbReference type="RefSeq" id="XP_042921302.1">
    <property type="nucleotide sequence ID" value="XM_043065844.1"/>
</dbReference>
<evidence type="ECO:0000313" key="3">
    <source>
        <dbReference type="Proteomes" id="UP000006906"/>
    </source>
</evidence>
<dbReference type="AlphaFoldDB" id="A0A2K3DEQ2"/>
<protein>
    <recommendedName>
        <fullName evidence="4">HMG domain-containing protein</fullName>
    </recommendedName>
</protein>
<dbReference type="OrthoDB" id="561711at2759"/>
<name>A0A2K3DEQ2_CHLRE</name>
<gene>
    <name evidence="2" type="ORF">CHLRE_09g397364v5</name>
</gene>
<dbReference type="PANTHER" id="PTHR34305:SF1">
    <property type="entry name" value="SWIM-TYPE DOMAIN-CONTAINING PROTEIN"/>
    <property type="match status" value="1"/>
</dbReference>
<dbReference type="InParanoid" id="A0A2K3DEQ2"/>
<evidence type="ECO:0000313" key="2">
    <source>
        <dbReference type="EMBL" id="PNW79004.1"/>
    </source>
</evidence>
<dbReference type="PANTHER" id="PTHR34305">
    <property type="entry name" value="EXPRESSED PROTEIN"/>
    <property type="match status" value="1"/>
</dbReference>
<keyword evidence="3" id="KW-1185">Reference proteome</keyword>